<protein>
    <submittedName>
        <fullName evidence="3">Uncharacterized protein</fullName>
    </submittedName>
</protein>
<evidence type="ECO:0000313" key="4">
    <source>
        <dbReference type="Proteomes" id="UP000235050"/>
    </source>
</evidence>
<organism evidence="3 4">
    <name type="scientific">Bifidobacterium margollesii</name>
    <dbReference type="NCBI Taxonomy" id="2020964"/>
    <lineage>
        <taxon>Bacteria</taxon>
        <taxon>Bacillati</taxon>
        <taxon>Actinomycetota</taxon>
        <taxon>Actinomycetes</taxon>
        <taxon>Bifidobacteriales</taxon>
        <taxon>Bifidobacteriaceae</taxon>
        <taxon>Bifidobacterium</taxon>
    </lineage>
</organism>
<reference evidence="3 4" key="1">
    <citation type="submission" date="2017-07" db="EMBL/GenBank/DDBJ databases">
        <title>Bifidobacterium novel species.</title>
        <authorList>
            <person name="Lugli G.A."/>
            <person name="Milani C."/>
            <person name="Duranti S."/>
            <person name="Mangifesta M."/>
        </authorList>
    </citation>
    <scope>NUCLEOTIDE SEQUENCE [LARGE SCALE GENOMIC DNA]</scope>
    <source>
        <strain evidence="4">Uis1B</strain>
    </source>
</reference>
<feature type="compositionally biased region" description="Basic and acidic residues" evidence="1">
    <location>
        <begin position="383"/>
        <end position="409"/>
    </location>
</feature>
<feature type="compositionally biased region" description="Basic and acidic residues" evidence="1">
    <location>
        <begin position="274"/>
        <end position="293"/>
    </location>
</feature>
<keyword evidence="2" id="KW-1133">Transmembrane helix</keyword>
<evidence type="ECO:0000313" key="3">
    <source>
        <dbReference type="EMBL" id="PLS32030.1"/>
    </source>
</evidence>
<keyword evidence="4" id="KW-1185">Reference proteome</keyword>
<name>A0A2N5JCT5_9BIFI</name>
<comment type="caution">
    <text evidence="3">The sequence shown here is derived from an EMBL/GenBank/DDBJ whole genome shotgun (WGS) entry which is preliminary data.</text>
</comment>
<feature type="compositionally biased region" description="Basic residues" evidence="1">
    <location>
        <begin position="122"/>
        <end position="133"/>
    </location>
</feature>
<accession>A0A2N5JCT5</accession>
<feature type="compositionally biased region" description="Basic and acidic residues" evidence="1">
    <location>
        <begin position="343"/>
        <end position="370"/>
    </location>
</feature>
<evidence type="ECO:0000256" key="1">
    <source>
        <dbReference type="SAM" id="MobiDB-lite"/>
    </source>
</evidence>
<gene>
    <name evidence="3" type="ORF">Uis1B_0122</name>
</gene>
<feature type="compositionally biased region" description="Low complexity" evidence="1">
    <location>
        <begin position="140"/>
        <end position="152"/>
    </location>
</feature>
<feature type="region of interest" description="Disordered" evidence="1">
    <location>
        <begin position="117"/>
        <end position="155"/>
    </location>
</feature>
<feature type="compositionally biased region" description="Low complexity" evidence="1">
    <location>
        <begin position="226"/>
        <end position="244"/>
    </location>
</feature>
<feature type="transmembrane region" description="Helical" evidence="2">
    <location>
        <begin position="67"/>
        <end position="86"/>
    </location>
</feature>
<sequence>MEHRSDRYSSSLHIIDMDGGMSFGDQHRTIAGKGVTMQPSAQVSVLDDARIAEVRRLRRAAIRRRQILVISLLAVAVLVLVLALALHFSPAFALIPVVLDAVVLALGARASRQAREWETKVAKAKRASRHRRQREREAAAKSAAGVSDAEAATDAMSRAEIERTIERAKAEKLAAIAEREMRMHGERPGSAAVAAEADRPASVAPRKVRRRTDTTSGAGVERNMDAQSQPSAQPVPAQTQPASSRPQAAPVERPVQSPSEPVASAVSDGSAQSDETRPDQQVREAEDTTAELKKVTRSHALDAFELAASQDLISFSLGAPRHGQEVRSAEPQSLEIKSTKQVAHAEPKPVAKPSEQDGKGGTELSPDEKPVVPAPDPAMGRLIDAKKAERSAEAKTEARTRDAVREAVRDAVAAPAKTSDSLGGDVDAVLARRRG</sequence>
<evidence type="ECO:0000256" key="2">
    <source>
        <dbReference type="SAM" id="Phobius"/>
    </source>
</evidence>
<feature type="region of interest" description="Disordered" evidence="1">
    <location>
        <begin position="183"/>
        <end position="293"/>
    </location>
</feature>
<dbReference type="Proteomes" id="UP000235050">
    <property type="component" value="Unassembled WGS sequence"/>
</dbReference>
<feature type="region of interest" description="Disordered" evidence="1">
    <location>
        <begin position="321"/>
        <end position="435"/>
    </location>
</feature>
<dbReference type="AlphaFoldDB" id="A0A2N5JCT5"/>
<dbReference type="EMBL" id="NMWU01000002">
    <property type="protein sequence ID" value="PLS32030.1"/>
    <property type="molecule type" value="Genomic_DNA"/>
</dbReference>
<proteinExistence type="predicted"/>
<keyword evidence="2" id="KW-0812">Transmembrane</keyword>
<keyword evidence="2" id="KW-0472">Membrane</keyword>